<proteinExistence type="inferred from homology"/>
<evidence type="ECO:0000256" key="2">
    <source>
        <dbReference type="ARBA" id="ARBA00009441"/>
    </source>
</evidence>
<dbReference type="InterPro" id="IPR027417">
    <property type="entry name" value="P-loop_NTPase"/>
</dbReference>
<keyword evidence="6" id="KW-0067">ATP-binding</keyword>
<organism evidence="11 12">
    <name type="scientific">Phaeovibrio sulfidiphilus</name>
    <dbReference type="NCBI Taxonomy" id="1220600"/>
    <lineage>
        <taxon>Bacteria</taxon>
        <taxon>Pseudomonadati</taxon>
        <taxon>Pseudomonadota</taxon>
        <taxon>Alphaproteobacteria</taxon>
        <taxon>Rhodospirillales</taxon>
        <taxon>Rhodospirillaceae</taxon>
        <taxon>Phaeovibrio</taxon>
    </lineage>
</organism>
<comment type="caution">
    <text evidence="11">The sequence shown here is derived from an EMBL/GenBank/DDBJ whole genome shotgun (WGS) entry which is preliminary data.</text>
</comment>
<dbReference type="GO" id="GO:0043590">
    <property type="term" value="C:bacterial nucleoid"/>
    <property type="evidence" value="ECO:0007669"/>
    <property type="project" value="TreeGrafter"/>
</dbReference>
<evidence type="ECO:0000256" key="9">
    <source>
        <dbReference type="PIRNR" id="PIRNR003128"/>
    </source>
</evidence>
<dbReference type="Proteomes" id="UP000631034">
    <property type="component" value="Unassembled WGS sequence"/>
</dbReference>
<dbReference type="GO" id="GO:0009432">
    <property type="term" value="P:SOS response"/>
    <property type="evidence" value="ECO:0007669"/>
    <property type="project" value="TreeGrafter"/>
</dbReference>
<protein>
    <recommendedName>
        <fullName evidence="3 9">DNA repair protein RecN</fullName>
    </recommendedName>
    <alternativeName>
        <fullName evidence="8 9">Recombination protein N</fullName>
    </alternativeName>
</protein>
<feature type="domain" description="RecF/RecN/SMC N-terminal" evidence="10">
    <location>
        <begin position="13"/>
        <end position="512"/>
    </location>
</feature>
<dbReference type="FunFam" id="3.40.50.300:FF:000356">
    <property type="entry name" value="DNA repair protein RecN"/>
    <property type="match status" value="1"/>
</dbReference>
<reference evidence="11" key="1">
    <citation type="submission" date="2020-10" db="EMBL/GenBank/DDBJ databases">
        <title>Genome sequence of the unusual species of purple photosynthetic bacteria, Phaeovibrio sulfidiphilus DSM 23193, type strain.</title>
        <authorList>
            <person name="Kyndt J.A."/>
            <person name="Meyer T.E."/>
        </authorList>
    </citation>
    <scope>NUCLEOTIDE SEQUENCE</scope>
    <source>
        <strain evidence="11">DSM 23193</strain>
    </source>
</reference>
<dbReference type="NCBIfam" id="TIGR00634">
    <property type="entry name" value="recN"/>
    <property type="match status" value="1"/>
</dbReference>
<dbReference type="PANTHER" id="PTHR11059:SF0">
    <property type="entry name" value="DNA REPAIR PROTEIN RECN"/>
    <property type="match status" value="1"/>
</dbReference>
<evidence type="ECO:0000259" key="10">
    <source>
        <dbReference type="Pfam" id="PF02463"/>
    </source>
</evidence>
<gene>
    <name evidence="11" type="primary">recN</name>
    <name evidence="11" type="ORF">IHV25_02220</name>
</gene>
<evidence type="ECO:0000313" key="11">
    <source>
        <dbReference type="EMBL" id="MBE1236469.1"/>
    </source>
</evidence>
<dbReference type="NCBIfam" id="NF008121">
    <property type="entry name" value="PRK10869.1"/>
    <property type="match status" value="1"/>
</dbReference>
<dbReference type="Pfam" id="PF02463">
    <property type="entry name" value="SMC_N"/>
    <property type="match status" value="1"/>
</dbReference>
<keyword evidence="4" id="KW-0547">Nucleotide-binding</keyword>
<accession>A0A8J7CD01</accession>
<dbReference type="GO" id="GO:0006310">
    <property type="term" value="P:DNA recombination"/>
    <property type="evidence" value="ECO:0007669"/>
    <property type="project" value="InterPro"/>
</dbReference>
<dbReference type="PANTHER" id="PTHR11059">
    <property type="entry name" value="DNA REPAIR PROTEIN RECN"/>
    <property type="match status" value="1"/>
</dbReference>
<dbReference type="RefSeq" id="WP_192533326.1">
    <property type="nucleotide sequence ID" value="NZ_JACZHT010000001.1"/>
</dbReference>
<dbReference type="PIRSF" id="PIRSF003128">
    <property type="entry name" value="RecN"/>
    <property type="match status" value="1"/>
</dbReference>
<name>A0A8J7CD01_9PROT</name>
<evidence type="ECO:0000256" key="3">
    <source>
        <dbReference type="ARBA" id="ARBA00021315"/>
    </source>
</evidence>
<evidence type="ECO:0000256" key="5">
    <source>
        <dbReference type="ARBA" id="ARBA00022763"/>
    </source>
</evidence>
<dbReference type="GO" id="GO:0005524">
    <property type="term" value="F:ATP binding"/>
    <property type="evidence" value="ECO:0007669"/>
    <property type="project" value="UniProtKB-KW"/>
</dbReference>
<evidence type="ECO:0000256" key="1">
    <source>
        <dbReference type="ARBA" id="ARBA00003618"/>
    </source>
</evidence>
<comment type="function">
    <text evidence="1 9">May be involved in recombinational repair of damaged DNA.</text>
</comment>
<dbReference type="AlphaFoldDB" id="A0A8J7CD01"/>
<keyword evidence="7 9" id="KW-0234">DNA repair</keyword>
<keyword evidence="5 9" id="KW-0227">DNA damage</keyword>
<keyword evidence="12" id="KW-1185">Reference proteome</keyword>
<sequence>MLSFLSIRNVVLIEKLDLPLEPGLSVLTGETGAGKSILLDSLSLVLGGRSDAGLVRKGADRLSVSAEFSLPEGHRAHAVLEEADLAPAPGEPLIVRRDIGVDGRSKAFVNDRPASVGLLKRLGAELLEIHGQFESHGLLDPSRHGPVLDAFSGAVRSALADTAATWATWQERRKARRECELALEAARRDEAYLRAVLEELEQAAPKPGEEERLAIERARLMSGEKLADAMKTALDALFGPPDVSRALSTASRALERIADADKPGLTPILEGLERAAVELSEARASLEAYASRLDLDPRTLERVEERLFALRGLARKYDRPADTLEAFLEDTRTQLASLDDSGFALDRLQKEETAAREAYLTRATALSKARKSAATALDKAVNAELPPLKLEKARFGTSVEALDEDAWGPRGFDRVTFLVATNPGAALAPIHKIASGGELARFMLALKVVLAADGDVETLVFDEVDAGIGGATADAVGERLARLGKAVQVLVVTHSPQVAARGTHHYHVSKTVRGQDELPGTEVRTLAPDHRLEEVARMLAGAEVTDAARAAARALLGETP</sequence>
<dbReference type="InterPro" id="IPR003395">
    <property type="entry name" value="RecF/RecN/SMC_N"/>
</dbReference>
<dbReference type="SUPFAM" id="SSF52540">
    <property type="entry name" value="P-loop containing nucleoside triphosphate hydrolases"/>
    <property type="match status" value="2"/>
</dbReference>
<evidence type="ECO:0000256" key="6">
    <source>
        <dbReference type="ARBA" id="ARBA00022840"/>
    </source>
</evidence>
<comment type="similarity">
    <text evidence="2 9">Belongs to the RecN family.</text>
</comment>
<dbReference type="CDD" id="cd03241">
    <property type="entry name" value="ABC_RecN"/>
    <property type="match status" value="2"/>
</dbReference>
<dbReference type="EMBL" id="JACZHT010000001">
    <property type="protein sequence ID" value="MBE1236469.1"/>
    <property type="molecule type" value="Genomic_DNA"/>
</dbReference>
<evidence type="ECO:0000256" key="7">
    <source>
        <dbReference type="ARBA" id="ARBA00023204"/>
    </source>
</evidence>
<evidence type="ECO:0000313" key="12">
    <source>
        <dbReference type="Proteomes" id="UP000631034"/>
    </source>
</evidence>
<evidence type="ECO:0000256" key="4">
    <source>
        <dbReference type="ARBA" id="ARBA00022741"/>
    </source>
</evidence>
<evidence type="ECO:0000256" key="8">
    <source>
        <dbReference type="ARBA" id="ARBA00033408"/>
    </source>
</evidence>
<dbReference type="InterPro" id="IPR004604">
    <property type="entry name" value="DNA_recomb/repair_RecN"/>
</dbReference>
<dbReference type="Gene3D" id="3.40.50.300">
    <property type="entry name" value="P-loop containing nucleotide triphosphate hydrolases"/>
    <property type="match status" value="2"/>
</dbReference>
<dbReference type="GO" id="GO:0006281">
    <property type="term" value="P:DNA repair"/>
    <property type="evidence" value="ECO:0007669"/>
    <property type="project" value="UniProtKB-KW"/>
</dbReference>